<evidence type="ECO:0000259" key="1">
    <source>
        <dbReference type="Pfam" id="PF20703"/>
    </source>
</evidence>
<dbReference type="SUPFAM" id="SSF52540">
    <property type="entry name" value="P-loop containing nucleoside triphosphate hydrolases"/>
    <property type="match status" value="1"/>
</dbReference>
<gene>
    <name evidence="2" type="ORF">AMST5_00101</name>
</gene>
<dbReference type="InterPro" id="IPR027417">
    <property type="entry name" value="P-loop_NTPase"/>
</dbReference>
<dbReference type="Gene3D" id="3.40.50.300">
    <property type="entry name" value="P-loop containing nucleotide triphosphate hydrolases"/>
    <property type="match status" value="1"/>
</dbReference>
<dbReference type="EMBL" id="OY288114">
    <property type="protein sequence ID" value="CAJ0849271.1"/>
    <property type="molecule type" value="Genomic_DNA"/>
</dbReference>
<feature type="domain" description="Novel STAND NTPase 1" evidence="1">
    <location>
        <begin position="67"/>
        <end position="176"/>
    </location>
</feature>
<proteinExistence type="predicted"/>
<name>A0AA48LYJ6_9ZZZZ</name>
<feature type="domain" description="Novel STAND NTPase 1" evidence="1">
    <location>
        <begin position="277"/>
        <end position="465"/>
    </location>
</feature>
<organism evidence="2">
    <name type="scientific">freshwater sediment metagenome</name>
    <dbReference type="NCBI Taxonomy" id="556182"/>
    <lineage>
        <taxon>unclassified sequences</taxon>
        <taxon>metagenomes</taxon>
        <taxon>ecological metagenomes</taxon>
    </lineage>
</organism>
<accession>A0AA48LYJ6</accession>
<protein>
    <recommendedName>
        <fullName evidence="1">Novel STAND NTPase 1 domain-containing protein</fullName>
    </recommendedName>
</protein>
<sequence length="1274" mass="144290">MSSEIQRFCDAFNLSREILELRPSSDDVNSAEEKNRWLKEQLDQKCTQLRLLRYPIDGIPRPEPHAYPGLRPFRPVETEIFFGRDAEAEALRRSLSESQTVIVLGGSGSGKSSLVLAGVLPLLNRKPVEGRTGRWYYGIFRPGDRPIDQILDALAEPLKTLLLLSKGRAALQQFRDRDLDETLDKSIPRSVAYRKQFLSGKLRQFLKTKISDEKIDACVRDVDVRQETASVILSEIFNHWRCAPGSEDRGQSATGLIDAVSTFILFLEEIDAIFDALNDSYRAGAINFLLLADQFEEFFRPVTSDKVSNDPENMQKRAEVQQFVKLMEWTKSPESKAFSKLIIVGTLRSEELHRCAEFEGLAEIVNNGFYLLDRPSRDELTAATVEPAGMTLDGWDVPYHGGSGEKPFDSDFLQKIIADDKDKSQVELFQINSYRKYASSDKLTDRHQADLLPLFQHLLRITWRTAILRWDQDKPQHATVEYEKDISSWLREREDTALRVISHLTQPIPKEERAKTKQLELPDNILEKCFDICLTITIAESVIFDSLNDKRLDDFPKLESEIDEWIESSSQAQVTSQRRLRLNLIRATFVCLARKDDKGNLARNPTHADTILSAAGFEETPDNRALLDKTLKLLRLRNYITLGKEGKYDIGHEAMIRNSSLYRFWLDQTDEIEAALYTARMLVKRGQHPGISLHEMEESEKLFSSKEIYERLMLIFDPEAKIFSPVWLSSRIGESPEEQERLGEASVEDIEHVWQNVRRWRLGVGTEWKPRIWSEVLAAKLSSAPRASGKEISGTNSQIKIFTRRLGYGLLFVLSGWAGLLAYDWKTKSAEAEALGVFAVVSDQASKPPGRDAEFVKPILKGSAKKIKKLGDSVGSGALSMAKGGFNTAVRRHFSVSYLVKGRDDWEKSDGWPSLSCAILKPNNQAVSFQSQDQKRKLAYSEEAKRYVLTFNQEDAEIRRADSQPSSFSLPTDVDGFLCASPTLDYIVLWSNPKNSLPAVFPIAWLKSGNIEKGVISGQPWPAIAPPIPFMQSLVDLKEHDVKRVAAKVLFRKPWYHVTMKIRADDDNYVGLRFARGVLEPEIVSFRSLSKELAHADCKPSSESAEIYNCTNYVNVQVIRSPIGPANDVEKSCDLCNVKVIVRRLHDGHNIILAETPEFKSTRISKVYQIGDAVFLGRNEGDDDILKIDYDTDHLLDDLGDLPQASYSDEKVLKALKNNKTSSMCDAFECLEWENEPETVSREIMTRVMAFFSQVRAFLDNTAELIRAMVGAKG</sequence>
<evidence type="ECO:0000313" key="2">
    <source>
        <dbReference type="EMBL" id="CAJ0849271.1"/>
    </source>
</evidence>
<dbReference type="Pfam" id="PF20703">
    <property type="entry name" value="nSTAND1"/>
    <property type="match status" value="2"/>
</dbReference>
<reference evidence="2" key="1">
    <citation type="submission" date="2023-07" db="EMBL/GenBank/DDBJ databases">
        <authorList>
            <person name="Pelsma A.J. K."/>
        </authorList>
    </citation>
    <scope>NUCLEOTIDE SEQUENCE</scope>
</reference>
<dbReference type="InterPro" id="IPR049052">
    <property type="entry name" value="nSTAND1"/>
</dbReference>
<dbReference type="AlphaFoldDB" id="A0AA48LYJ6"/>